<protein>
    <recommendedName>
        <fullName evidence="3">RRM domain-containing protein</fullName>
    </recommendedName>
</protein>
<organism evidence="4 5">
    <name type="scientific">Hibiscus trionum</name>
    <name type="common">Flower of an hour</name>
    <dbReference type="NCBI Taxonomy" id="183268"/>
    <lineage>
        <taxon>Eukaryota</taxon>
        <taxon>Viridiplantae</taxon>
        <taxon>Streptophyta</taxon>
        <taxon>Embryophyta</taxon>
        <taxon>Tracheophyta</taxon>
        <taxon>Spermatophyta</taxon>
        <taxon>Magnoliopsida</taxon>
        <taxon>eudicotyledons</taxon>
        <taxon>Gunneridae</taxon>
        <taxon>Pentapetalae</taxon>
        <taxon>rosids</taxon>
        <taxon>malvids</taxon>
        <taxon>Malvales</taxon>
        <taxon>Malvaceae</taxon>
        <taxon>Malvoideae</taxon>
        <taxon>Hibiscus</taxon>
    </lineage>
</organism>
<reference evidence="4" key="1">
    <citation type="submission" date="2023-05" db="EMBL/GenBank/DDBJ databases">
        <title>Genome and transcriptome analyses reveal genes involved in the formation of fine ridges on petal epidermal cells in Hibiscus trionum.</title>
        <authorList>
            <person name="Koshimizu S."/>
            <person name="Masuda S."/>
            <person name="Ishii T."/>
            <person name="Shirasu K."/>
            <person name="Hoshino A."/>
            <person name="Arita M."/>
        </authorList>
    </citation>
    <scope>NUCLEOTIDE SEQUENCE</scope>
    <source>
        <strain evidence="4">Hamamatsu line</strain>
    </source>
</reference>
<feature type="compositionally biased region" description="Gly residues" evidence="2">
    <location>
        <begin position="122"/>
        <end position="133"/>
    </location>
</feature>
<evidence type="ECO:0000256" key="1">
    <source>
        <dbReference type="PROSITE-ProRule" id="PRU00176"/>
    </source>
</evidence>
<dbReference type="GO" id="GO:0003723">
    <property type="term" value="F:RNA binding"/>
    <property type="evidence" value="ECO:0007669"/>
    <property type="project" value="UniProtKB-UniRule"/>
</dbReference>
<evidence type="ECO:0000256" key="2">
    <source>
        <dbReference type="SAM" id="MobiDB-lite"/>
    </source>
</evidence>
<name>A0A9W7H469_HIBTR</name>
<dbReference type="InterPro" id="IPR035979">
    <property type="entry name" value="RBD_domain_sf"/>
</dbReference>
<sequence>MAASAVTLYVENIPASLHWKGLWHIFGNHGDIVDFLFPKKMNRKGKRFGFVRFARKMDALRAKERLQGFVLNRYKVLVLIAKYNARSSFWPKNEKGKANVAAGSSNPLPNAKEGKKMSPGEAVGGGGREAQKL</sequence>
<accession>A0A9W7H469</accession>
<dbReference type="InterPro" id="IPR012677">
    <property type="entry name" value="Nucleotide-bd_a/b_plait_sf"/>
</dbReference>
<keyword evidence="1" id="KW-0694">RNA-binding</keyword>
<keyword evidence="5" id="KW-1185">Reference proteome</keyword>
<dbReference type="Pfam" id="PF00076">
    <property type="entry name" value="RRM_1"/>
    <property type="match status" value="1"/>
</dbReference>
<feature type="region of interest" description="Disordered" evidence="2">
    <location>
        <begin position="94"/>
        <end position="133"/>
    </location>
</feature>
<dbReference type="AlphaFoldDB" id="A0A9W7H469"/>
<dbReference type="PROSITE" id="PS50102">
    <property type="entry name" value="RRM"/>
    <property type="match status" value="1"/>
</dbReference>
<dbReference type="SMART" id="SM00360">
    <property type="entry name" value="RRM"/>
    <property type="match status" value="1"/>
</dbReference>
<dbReference type="InterPro" id="IPR000504">
    <property type="entry name" value="RRM_dom"/>
</dbReference>
<dbReference type="CDD" id="cd00590">
    <property type="entry name" value="RRM_SF"/>
    <property type="match status" value="1"/>
</dbReference>
<feature type="domain" description="RRM" evidence="3">
    <location>
        <begin position="6"/>
        <end position="83"/>
    </location>
</feature>
<gene>
    <name evidence="4" type="ORF">HRI_000681100</name>
</gene>
<dbReference type="OrthoDB" id="1749483at2759"/>
<dbReference type="EMBL" id="BSYR01000008">
    <property type="protein sequence ID" value="GMI70118.1"/>
    <property type="molecule type" value="Genomic_DNA"/>
</dbReference>
<evidence type="ECO:0000313" key="4">
    <source>
        <dbReference type="EMBL" id="GMI70118.1"/>
    </source>
</evidence>
<evidence type="ECO:0000313" key="5">
    <source>
        <dbReference type="Proteomes" id="UP001165190"/>
    </source>
</evidence>
<dbReference type="Gene3D" id="3.30.70.330">
    <property type="match status" value="1"/>
</dbReference>
<proteinExistence type="predicted"/>
<dbReference type="Proteomes" id="UP001165190">
    <property type="component" value="Unassembled WGS sequence"/>
</dbReference>
<comment type="caution">
    <text evidence="4">The sequence shown here is derived from an EMBL/GenBank/DDBJ whole genome shotgun (WGS) entry which is preliminary data.</text>
</comment>
<evidence type="ECO:0000259" key="3">
    <source>
        <dbReference type="PROSITE" id="PS50102"/>
    </source>
</evidence>
<dbReference type="SUPFAM" id="SSF54928">
    <property type="entry name" value="RNA-binding domain, RBD"/>
    <property type="match status" value="1"/>
</dbReference>